<accession>A0A931MDJ4</accession>
<keyword evidence="2" id="KW-1185">Reference proteome</keyword>
<organism evidence="1 2">
    <name type="scientific">Panacibacter microcysteis</name>
    <dbReference type="NCBI Taxonomy" id="2793269"/>
    <lineage>
        <taxon>Bacteria</taxon>
        <taxon>Pseudomonadati</taxon>
        <taxon>Bacteroidota</taxon>
        <taxon>Chitinophagia</taxon>
        <taxon>Chitinophagales</taxon>
        <taxon>Chitinophagaceae</taxon>
        <taxon>Panacibacter</taxon>
    </lineage>
</organism>
<dbReference type="AlphaFoldDB" id="A0A931MDJ4"/>
<comment type="caution">
    <text evidence="1">The sequence shown here is derived from an EMBL/GenBank/DDBJ whole genome shotgun (WGS) entry which is preliminary data.</text>
</comment>
<evidence type="ECO:0000313" key="2">
    <source>
        <dbReference type="Proteomes" id="UP000628448"/>
    </source>
</evidence>
<dbReference type="Proteomes" id="UP000628448">
    <property type="component" value="Unassembled WGS sequence"/>
</dbReference>
<protein>
    <submittedName>
        <fullName evidence="1">Uncharacterized protein</fullName>
    </submittedName>
</protein>
<name>A0A931MDJ4_9BACT</name>
<dbReference type="EMBL" id="JADWYR010000003">
    <property type="protein sequence ID" value="MBG9378711.1"/>
    <property type="molecule type" value="Genomic_DNA"/>
</dbReference>
<gene>
    <name evidence="1" type="ORF">I5907_20940</name>
</gene>
<sequence length="64" mass="7043">MKPIILVILGAGIVMHLVHHNDHTHNTAIRMEGKTQPQQPPLTEMINDSATRVSEATLSIPQLP</sequence>
<dbReference type="RefSeq" id="WP_196992805.1">
    <property type="nucleotide sequence ID" value="NZ_JADWYR010000003.1"/>
</dbReference>
<evidence type="ECO:0000313" key="1">
    <source>
        <dbReference type="EMBL" id="MBG9378711.1"/>
    </source>
</evidence>
<reference evidence="1" key="1">
    <citation type="submission" date="2020-11" db="EMBL/GenBank/DDBJ databases">
        <title>Bacterial whole genome sequence for Panacibacter sp. DH6.</title>
        <authorList>
            <person name="Le V."/>
            <person name="Ko S."/>
            <person name="Ahn C.-Y."/>
            <person name="Oh H.-M."/>
        </authorList>
    </citation>
    <scope>NUCLEOTIDE SEQUENCE</scope>
    <source>
        <strain evidence="1">DH6</strain>
    </source>
</reference>
<proteinExistence type="predicted"/>